<reference evidence="2" key="2">
    <citation type="submission" date="2016-06" db="UniProtKB">
        <authorList>
            <consortium name="WormBaseParasite"/>
        </authorList>
    </citation>
    <scope>IDENTIFICATION</scope>
</reference>
<sequence>MQHIENKLVKAHQLQTDTLKIVQRSRNWALSGAQLTRIHISEAVQTPVMMLKKHWKPVMMQKKHWKPVMMQKKHWKPVMMQKKHWKL</sequence>
<dbReference type="Proteomes" id="UP000050741">
    <property type="component" value="Unassembled WGS sequence"/>
</dbReference>
<keyword evidence="1" id="KW-1185">Reference proteome</keyword>
<evidence type="ECO:0000313" key="1">
    <source>
        <dbReference type="Proteomes" id="UP000050741"/>
    </source>
</evidence>
<protein>
    <submittedName>
        <fullName evidence="2">Alternative protein</fullName>
    </submittedName>
</protein>
<dbReference type="WBParaSite" id="GPLIN_001142400">
    <property type="protein sequence ID" value="GPLIN_001142400"/>
    <property type="gene ID" value="GPLIN_001142400"/>
</dbReference>
<reference evidence="1" key="1">
    <citation type="submission" date="2014-05" db="EMBL/GenBank/DDBJ databases">
        <title>The genome and life-stage specific transcriptomes of Globodera pallida elucidate key aspects of plant parasitism by a cyst nematode.</title>
        <authorList>
            <person name="Cotton J.A."/>
            <person name="Lilley C.J."/>
            <person name="Jones L.M."/>
            <person name="Kikuchi T."/>
            <person name="Reid A.J."/>
            <person name="Thorpe P."/>
            <person name="Tsai I.J."/>
            <person name="Beasley H."/>
            <person name="Blok V."/>
            <person name="Cock P.J.A."/>
            <person name="Van den Akker S.E."/>
            <person name="Holroyd N."/>
            <person name="Hunt M."/>
            <person name="Mantelin S."/>
            <person name="Naghra H."/>
            <person name="Pain A."/>
            <person name="Palomares-Rius J.E."/>
            <person name="Zarowiecki M."/>
            <person name="Berriman M."/>
            <person name="Jones J.T."/>
            <person name="Urwin P.E."/>
        </authorList>
    </citation>
    <scope>NUCLEOTIDE SEQUENCE [LARGE SCALE GENOMIC DNA]</scope>
    <source>
        <strain evidence="1">Lindley</strain>
    </source>
</reference>
<dbReference type="AlphaFoldDB" id="A0A183CEW9"/>
<proteinExistence type="predicted"/>
<organism evidence="1 2">
    <name type="scientific">Globodera pallida</name>
    <name type="common">Potato cyst nematode worm</name>
    <name type="synonym">Heterodera pallida</name>
    <dbReference type="NCBI Taxonomy" id="36090"/>
    <lineage>
        <taxon>Eukaryota</taxon>
        <taxon>Metazoa</taxon>
        <taxon>Ecdysozoa</taxon>
        <taxon>Nematoda</taxon>
        <taxon>Chromadorea</taxon>
        <taxon>Rhabditida</taxon>
        <taxon>Tylenchina</taxon>
        <taxon>Tylenchomorpha</taxon>
        <taxon>Tylenchoidea</taxon>
        <taxon>Heteroderidae</taxon>
        <taxon>Heteroderinae</taxon>
        <taxon>Globodera</taxon>
    </lineage>
</organism>
<name>A0A183CEW9_GLOPA</name>
<evidence type="ECO:0000313" key="2">
    <source>
        <dbReference type="WBParaSite" id="GPLIN_001142400"/>
    </source>
</evidence>
<accession>A0A183CEW9</accession>